<sequence length="514" mass="55608">MGLTTLRGTSLGRIIGIIGAVGFVLQGYDQAVANGLLTLGSFISVFPEIDTVNTHGSQKSHNSTIQGTTVAIYEVGCALGALGCVFLGDKLGRRKTIFFAGCIALIGVVIQASPFALGQLIAGRVITGLGVGGFTATIPMYVSESSGAEARGRMVLLEGWFAIGGIVLATWLEFGLYYVSDNSVSWRFPIAFQGLFALVVVSCIPFLPESPRWLARSGQMEEAASVLARMEDVDVQSEHVAQELEIMQQSLRMDTDESISTSPFALTQNRHLHRTIIAVGVNILAQMTGVNIITFYSDTIFESDLGYSGTIARIITGCLQIWQFLAAGLAVLLIDRIGRRPLLLTAALGMTIAQTCLAGLSSDLSNKSVAGASILFYFMALFCFPIGLFLVPFMYAAEIAPLRTRAKVTAMSAAANWLFNFLLAEVTPVGFASIQWRYYIIYACISAFAFISFYLFCPETKGRTLEEIDDIFVQSTSIFDPVRIAREMPFQTDLLAHADDTEKIPVGGECIENA</sequence>
<dbReference type="NCBIfam" id="TIGR00879">
    <property type="entry name" value="SP"/>
    <property type="match status" value="1"/>
</dbReference>
<comment type="similarity">
    <text evidence="2 7">Belongs to the major facilitator superfamily. Sugar transporter (TC 2.A.1.1) family.</text>
</comment>
<feature type="transmembrane region" description="Helical" evidence="8">
    <location>
        <begin position="311"/>
        <end position="334"/>
    </location>
</feature>
<dbReference type="Pfam" id="PF00083">
    <property type="entry name" value="Sugar_tr"/>
    <property type="match status" value="1"/>
</dbReference>
<feature type="transmembrane region" description="Helical" evidence="8">
    <location>
        <begin position="70"/>
        <end position="88"/>
    </location>
</feature>
<dbReference type="EMBL" id="JAQJAC010000009">
    <property type="protein sequence ID" value="KAJ5573109.1"/>
    <property type="molecule type" value="Genomic_DNA"/>
</dbReference>
<dbReference type="AlphaFoldDB" id="A0AAD6GMZ6"/>
<dbReference type="FunFam" id="1.20.1250.20:FF:000090">
    <property type="entry name" value="MFS sugar transporter, putative"/>
    <property type="match status" value="1"/>
</dbReference>
<feature type="transmembrane region" description="Helical" evidence="8">
    <location>
        <begin position="154"/>
        <end position="178"/>
    </location>
</feature>
<dbReference type="Proteomes" id="UP001216150">
    <property type="component" value="Unassembled WGS sequence"/>
</dbReference>
<feature type="transmembrane region" description="Helical" evidence="8">
    <location>
        <begin position="276"/>
        <end position="296"/>
    </location>
</feature>
<dbReference type="InterPro" id="IPR020846">
    <property type="entry name" value="MFS_dom"/>
</dbReference>
<keyword evidence="5 8" id="KW-1133">Transmembrane helix</keyword>
<comment type="subcellular location">
    <subcellularLocation>
        <location evidence="1">Membrane</location>
        <topology evidence="1">Multi-pass membrane protein</topology>
    </subcellularLocation>
</comment>
<dbReference type="InterPro" id="IPR003663">
    <property type="entry name" value="Sugar/inositol_transpt"/>
</dbReference>
<dbReference type="Gene3D" id="1.20.1250.20">
    <property type="entry name" value="MFS general substrate transporter like domains"/>
    <property type="match status" value="1"/>
</dbReference>
<evidence type="ECO:0000313" key="11">
    <source>
        <dbReference type="Proteomes" id="UP001216150"/>
    </source>
</evidence>
<dbReference type="InterPro" id="IPR005828">
    <property type="entry name" value="MFS_sugar_transport-like"/>
</dbReference>
<accession>A0AAD6GMZ6</accession>
<feature type="transmembrane region" description="Helical" evidence="8">
    <location>
        <begin position="12"/>
        <end position="28"/>
    </location>
</feature>
<dbReference type="PANTHER" id="PTHR48022:SF68">
    <property type="entry name" value="MAJOR FACILITATOR SUPERFAMILY (MFS) PROFILE DOMAIN-CONTAINING PROTEIN-RELATED"/>
    <property type="match status" value="1"/>
</dbReference>
<keyword evidence="3 7" id="KW-0813">Transport</keyword>
<protein>
    <recommendedName>
        <fullName evidence="9">Major facilitator superfamily (MFS) profile domain-containing protein</fullName>
    </recommendedName>
</protein>
<keyword evidence="11" id="KW-1185">Reference proteome</keyword>
<dbReference type="PRINTS" id="PR00171">
    <property type="entry name" value="SUGRTRNSPORT"/>
</dbReference>
<keyword evidence="6 8" id="KW-0472">Membrane</keyword>
<dbReference type="InterPro" id="IPR050360">
    <property type="entry name" value="MFS_Sugar_Transporters"/>
</dbReference>
<evidence type="ECO:0000256" key="7">
    <source>
        <dbReference type="RuleBase" id="RU003346"/>
    </source>
</evidence>
<evidence type="ECO:0000256" key="3">
    <source>
        <dbReference type="ARBA" id="ARBA00022448"/>
    </source>
</evidence>
<proteinExistence type="inferred from homology"/>
<dbReference type="PROSITE" id="PS00217">
    <property type="entry name" value="SUGAR_TRANSPORT_2"/>
    <property type="match status" value="1"/>
</dbReference>
<evidence type="ECO:0000313" key="10">
    <source>
        <dbReference type="EMBL" id="KAJ5573109.1"/>
    </source>
</evidence>
<feature type="transmembrane region" description="Helical" evidence="8">
    <location>
        <begin position="97"/>
        <end position="115"/>
    </location>
</feature>
<reference evidence="10 11" key="1">
    <citation type="journal article" date="2023" name="IMA Fungus">
        <title>Comparative genomic study of the Penicillium genus elucidates a diverse pangenome and 15 lateral gene transfer events.</title>
        <authorList>
            <person name="Petersen C."/>
            <person name="Sorensen T."/>
            <person name="Nielsen M.R."/>
            <person name="Sondergaard T.E."/>
            <person name="Sorensen J.L."/>
            <person name="Fitzpatrick D.A."/>
            <person name="Frisvad J.C."/>
            <person name="Nielsen K.L."/>
        </authorList>
    </citation>
    <scope>NUCLEOTIDE SEQUENCE [LARGE SCALE GENOMIC DNA]</scope>
    <source>
        <strain evidence="10 11">IBT 29057</strain>
    </source>
</reference>
<evidence type="ECO:0000256" key="4">
    <source>
        <dbReference type="ARBA" id="ARBA00022692"/>
    </source>
</evidence>
<name>A0AAD6GMZ6_9EURO</name>
<dbReference type="SUPFAM" id="SSF103473">
    <property type="entry name" value="MFS general substrate transporter"/>
    <property type="match status" value="1"/>
</dbReference>
<organism evidence="10 11">
    <name type="scientific">Penicillium hetheringtonii</name>
    <dbReference type="NCBI Taxonomy" id="911720"/>
    <lineage>
        <taxon>Eukaryota</taxon>
        <taxon>Fungi</taxon>
        <taxon>Dikarya</taxon>
        <taxon>Ascomycota</taxon>
        <taxon>Pezizomycotina</taxon>
        <taxon>Eurotiomycetes</taxon>
        <taxon>Eurotiomycetidae</taxon>
        <taxon>Eurotiales</taxon>
        <taxon>Aspergillaceae</taxon>
        <taxon>Penicillium</taxon>
    </lineage>
</organism>
<dbReference type="GO" id="GO:0005351">
    <property type="term" value="F:carbohydrate:proton symporter activity"/>
    <property type="evidence" value="ECO:0007669"/>
    <property type="project" value="TreeGrafter"/>
</dbReference>
<feature type="domain" description="Major facilitator superfamily (MFS) profile" evidence="9">
    <location>
        <begin position="15"/>
        <end position="461"/>
    </location>
</feature>
<evidence type="ECO:0000256" key="6">
    <source>
        <dbReference type="ARBA" id="ARBA00023136"/>
    </source>
</evidence>
<dbReference type="PANTHER" id="PTHR48022">
    <property type="entry name" value="PLASTIDIC GLUCOSE TRANSPORTER 4"/>
    <property type="match status" value="1"/>
</dbReference>
<evidence type="ECO:0000256" key="1">
    <source>
        <dbReference type="ARBA" id="ARBA00004141"/>
    </source>
</evidence>
<feature type="transmembrane region" description="Helical" evidence="8">
    <location>
        <begin position="190"/>
        <end position="207"/>
    </location>
</feature>
<gene>
    <name evidence="10" type="ORF">N7450_010093</name>
</gene>
<feature type="transmembrane region" description="Helical" evidence="8">
    <location>
        <begin position="341"/>
        <end position="362"/>
    </location>
</feature>
<dbReference type="PROSITE" id="PS00216">
    <property type="entry name" value="SUGAR_TRANSPORT_1"/>
    <property type="match status" value="1"/>
</dbReference>
<feature type="transmembrane region" description="Helical" evidence="8">
    <location>
        <begin position="436"/>
        <end position="457"/>
    </location>
</feature>
<dbReference type="InterPro" id="IPR005829">
    <property type="entry name" value="Sugar_transporter_CS"/>
</dbReference>
<evidence type="ECO:0000259" key="9">
    <source>
        <dbReference type="PROSITE" id="PS50850"/>
    </source>
</evidence>
<feature type="transmembrane region" description="Helical" evidence="8">
    <location>
        <begin position="121"/>
        <end position="142"/>
    </location>
</feature>
<comment type="caution">
    <text evidence="10">The sequence shown here is derived from an EMBL/GenBank/DDBJ whole genome shotgun (WGS) entry which is preliminary data.</text>
</comment>
<feature type="transmembrane region" description="Helical" evidence="8">
    <location>
        <begin position="374"/>
        <end position="396"/>
    </location>
</feature>
<dbReference type="InterPro" id="IPR036259">
    <property type="entry name" value="MFS_trans_sf"/>
</dbReference>
<keyword evidence="4 8" id="KW-0812">Transmembrane</keyword>
<dbReference type="PROSITE" id="PS50850">
    <property type="entry name" value="MFS"/>
    <property type="match status" value="1"/>
</dbReference>
<evidence type="ECO:0000256" key="2">
    <source>
        <dbReference type="ARBA" id="ARBA00010992"/>
    </source>
</evidence>
<evidence type="ECO:0000256" key="8">
    <source>
        <dbReference type="SAM" id="Phobius"/>
    </source>
</evidence>
<evidence type="ECO:0000256" key="5">
    <source>
        <dbReference type="ARBA" id="ARBA00022989"/>
    </source>
</evidence>
<dbReference type="GO" id="GO:0016020">
    <property type="term" value="C:membrane"/>
    <property type="evidence" value="ECO:0007669"/>
    <property type="project" value="UniProtKB-SubCell"/>
</dbReference>